<feature type="compositionally biased region" description="Polar residues" evidence="1">
    <location>
        <begin position="171"/>
        <end position="184"/>
    </location>
</feature>
<dbReference type="EMBL" id="CM003604">
    <property type="protein sequence ID" value="KYP75454.1"/>
    <property type="molecule type" value="Genomic_DNA"/>
</dbReference>
<evidence type="ECO:0000256" key="2">
    <source>
        <dbReference type="SAM" id="Phobius"/>
    </source>
</evidence>
<keyword evidence="2" id="KW-0472">Membrane</keyword>
<evidence type="ECO:0000313" key="4">
    <source>
        <dbReference type="Proteomes" id="UP000075243"/>
    </source>
</evidence>
<gene>
    <name evidence="3" type="ORF">KK1_008189</name>
</gene>
<sequence length="247" mass="28540">MDTPMFVALRDNRPTELENQILAMMETNLHNGPVYINNYPNYSIALKSFHNTENNLILDVKILENKWNKNSYPIAIIYRIYYKVMKTQLAPRALLMSPKDETTMLLVNPEKISAVVPRTLKHNELTTGLKWTIEDILKPDPPDPVEVDEIIEYKSGTVEVSFTPIRRTNSLKGESSKASSQTFHTARRSSERPSFRYHKTMNLKGIGTSLIFSPDLVFHIFVAFFKTLMFKFLKQFSSNHKKYGIFS</sequence>
<dbReference type="AlphaFoldDB" id="A0A151U830"/>
<dbReference type="InterPro" id="IPR028919">
    <property type="entry name" value="Viral_movement"/>
</dbReference>
<organism evidence="3 4">
    <name type="scientific">Cajanus cajan</name>
    <name type="common">Pigeon pea</name>
    <name type="synonym">Cajanus indicus</name>
    <dbReference type="NCBI Taxonomy" id="3821"/>
    <lineage>
        <taxon>Eukaryota</taxon>
        <taxon>Viridiplantae</taxon>
        <taxon>Streptophyta</taxon>
        <taxon>Embryophyta</taxon>
        <taxon>Tracheophyta</taxon>
        <taxon>Spermatophyta</taxon>
        <taxon>Magnoliopsida</taxon>
        <taxon>eudicotyledons</taxon>
        <taxon>Gunneridae</taxon>
        <taxon>Pentapetalae</taxon>
        <taxon>rosids</taxon>
        <taxon>fabids</taxon>
        <taxon>Fabales</taxon>
        <taxon>Fabaceae</taxon>
        <taxon>Papilionoideae</taxon>
        <taxon>50 kb inversion clade</taxon>
        <taxon>NPAAA clade</taxon>
        <taxon>indigoferoid/millettioid clade</taxon>
        <taxon>Phaseoleae</taxon>
        <taxon>Cajanus</taxon>
    </lineage>
</organism>
<protein>
    <submittedName>
        <fullName evidence="3">Uncharacterized protein</fullName>
    </submittedName>
</protein>
<dbReference type="PANTHER" id="PTHR47599:SF4">
    <property type="entry name" value="POLYPROTEIN"/>
    <property type="match status" value="1"/>
</dbReference>
<evidence type="ECO:0000313" key="3">
    <source>
        <dbReference type="EMBL" id="KYP75454.1"/>
    </source>
</evidence>
<dbReference type="InterPro" id="IPR051596">
    <property type="entry name" value="Caulimoviridae_Movement"/>
</dbReference>
<dbReference type="PANTHER" id="PTHR47599">
    <property type="entry name" value="CELL-TO-CELL MOVEMENT PROTEIN"/>
    <property type="match status" value="1"/>
</dbReference>
<dbReference type="Pfam" id="PF01107">
    <property type="entry name" value="MP"/>
    <property type="match status" value="1"/>
</dbReference>
<keyword evidence="4" id="KW-1185">Reference proteome</keyword>
<feature type="transmembrane region" description="Helical" evidence="2">
    <location>
        <begin position="216"/>
        <end position="233"/>
    </location>
</feature>
<dbReference type="Gramene" id="C.cajan_07950.t">
    <property type="protein sequence ID" value="C.cajan_07950.t.cds1"/>
    <property type="gene ID" value="C.cajan_07950"/>
</dbReference>
<accession>A0A151U830</accession>
<feature type="region of interest" description="Disordered" evidence="1">
    <location>
        <begin position="171"/>
        <end position="191"/>
    </location>
</feature>
<dbReference type="Proteomes" id="UP000075243">
    <property type="component" value="Chromosome 2"/>
</dbReference>
<reference evidence="3 4" key="1">
    <citation type="journal article" date="2012" name="Nat. Biotechnol.">
        <title>Draft genome sequence of pigeonpea (Cajanus cajan), an orphan legume crop of resource-poor farmers.</title>
        <authorList>
            <person name="Varshney R.K."/>
            <person name="Chen W."/>
            <person name="Li Y."/>
            <person name="Bharti A.K."/>
            <person name="Saxena R.K."/>
            <person name="Schlueter J.A."/>
            <person name="Donoghue M.T."/>
            <person name="Azam S."/>
            <person name="Fan G."/>
            <person name="Whaley A.M."/>
            <person name="Farmer A.D."/>
            <person name="Sheridan J."/>
            <person name="Iwata A."/>
            <person name="Tuteja R."/>
            <person name="Penmetsa R.V."/>
            <person name="Wu W."/>
            <person name="Upadhyaya H.D."/>
            <person name="Yang S.P."/>
            <person name="Shah T."/>
            <person name="Saxena K.B."/>
            <person name="Michael T."/>
            <person name="McCombie W.R."/>
            <person name="Yang B."/>
            <person name="Zhang G."/>
            <person name="Yang H."/>
            <person name="Wang J."/>
            <person name="Spillane C."/>
            <person name="Cook D.R."/>
            <person name="May G.D."/>
            <person name="Xu X."/>
            <person name="Jackson S.A."/>
        </authorList>
    </citation>
    <scope>NUCLEOTIDE SEQUENCE [LARGE SCALE GENOMIC DNA]</scope>
    <source>
        <strain evidence="4">cv. Asha</strain>
    </source>
</reference>
<name>A0A151U830_CAJCA</name>
<keyword evidence="2" id="KW-1133">Transmembrane helix</keyword>
<evidence type="ECO:0000256" key="1">
    <source>
        <dbReference type="SAM" id="MobiDB-lite"/>
    </source>
</evidence>
<keyword evidence="2" id="KW-0812">Transmembrane</keyword>
<proteinExistence type="predicted"/>
<dbReference type="OMA" id="QILAMME"/>